<dbReference type="EMBL" id="FWXZ01000002">
    <property type="protein sequence ID" value="SMC58346.1"/>
    <property type="molecule type" value="Genomic_DNA"/>
</dbReference>
<accession>A0AC61PL38</accession>
<name>A0AC61PL38_9FIRM</name>
<gene>
    <name evidence="1" type="ORF">SAMN06297397_1545</name>
</gene>
<keyword evidence="2" id="KW-1185">Reference proteome</keyword>
<comment type="caution">
    <text evidence="1">The sequence shown here is derived from an EMBL/GenBank/DDBJ whole genome shotgun (WGS) entry which is preliminary data.</text>
</comment>
<reference evidence="1" key="1">
    <citation type="submission" date="2017-04" db="EMBL/GenBank/DDBJ databases">
        <authorList>
            <person name="Varghese N."/>
            <person name="Submissions S."/>
        </authorList>
    </citation>
    <scope>NUCLEOTIDE SEQUENCE</scope>
    <source>
        <strain evidence="1">WTE2008</strain>
    </source>
</reference>
<protein>
    <submittedName>
        <fullName evidence="1">Uncharacterized protein</fullName>
    </submittedName>
</protein>
<evidence type="ECO:0000313" key="2">
    <source>
        <dbReference type="Proteomes" id="UP000192328"/>
    </source>
</evidence>
<sequence>MKKILFYLALIVLILAVIPALATVTKEGEYYTEQDYNCMGGGHVTATTYSADTLDGWNDSSHFFHYTAWRRCQNPHCDWNDGGTIVNDSKPHFKASNTPRRIYTSKCQSLENPSTQHFVMVSKFYSCGFPGCGGDVEEHTSYFSGHIFNKVTWEETPQGRKRKHACDCGYYYYTDH</sequence>
<dbReference type="Proteomes" id="UP000192328">
    <property type="component" value="Unassembled WGS sequence"/>
</dbReference>
<evidence type="ECO:0000313" key="1">
    <source>
        <dbReference type="EMBL" id="SMC58346.1"/>
    </source>
</evidence>
<organism evidence="1 2">
    <name type="scientific">Aristaeella lactis</name>
    <dbReference type="NCBI Taxonomy" id="3046383"/>
    <lineage>
        <taxon>Bacteria</taxon>
        <taxon>Bacillati</taxon>
        <taxon>Bacillota</taxon>
        <taxon>Clostridia</taxon>
        <taxon>Eubacteriales</taxon>
        <taxon>Aristaeellaceae</taxon>
        <taxon>Aristaeella</taxon>
    </lineage>
</organism>
<proteinExistence type="predicted"/>